<dbReference type="InterPro" id="IPR017900">
    <property type="entry name" value="4Fe4S_Fe_S_CS"/>
</dbReference>
<dbReference type="KEGG" id="vco:VC0395_0615"/>
<dbReference type="NCBIfam" id="TIGR00402">
    <property type="entry name" value="napF"/>
    <property type="match status" value="1"/>
</dbReference>
<accession>A0A0H3AFJ4</accession>
<feature type="binding site" evidence="6">
    <location>
        <position position="144"/>
    </location>
    <ligand>
        <name>[4Fe-4S] cluster</name>
        <dbReference type="ChEBI" id="CHEBI:49883"/>
        <label>3</label>
    </ligand>
</feature>
<gene>
    <name evidence="6 8" type="primary">napF</name>
    <name evidence="8" type="ordered locus">VC0395_0615</name>
</gene>
<comment type="function">
    <text evidence="6">Could be involved in the maturation of NapA, the catalytic subunit of the periplasmic nitrate reductase, before its export into the periplasm.</text>
</comment>
<feature type="domain" description="4Fe-4S ferredoxin-type" evidence="7">
    <location>
        <begin position="31"/>
        <end position="60"/>
    </location>
</feature>
<evidence type="ECO:0000259" key="7">
    <source>
        <dbReference type="PROSITE" id="PS51379"/>
    </source>
</evidence>
<keyword evidence="4 6" id="KW-0408">Iron</keyword>
<dbReference type="CDD" id="cd10564">
    <property type="entry name" value="NapF_like"/>
    <property type="match status" value="1"/>
</dbReference>
<dbReference type="PANTHER" id="PTHR24960">
    <property type="entry name" value="PHOTOSYSTEM I IRON-SULFUR CENTER-RELATED"/>
    <property type="match status" value="1"/>
</dbReference>
<dbReference type="PROSITE" id="PS00198">
    <property type="entry name" value="4FE4S_FER_1"/>
    <property type="match status" value="1"/>
</dbReference>
<keyword evidence="1 6" id="KW-0004">4Fe-4S</keyword>
<comment type="subunit">
    <text evidence="6">Interacts with the cytoplasmic NapA precursor.</text>
</comment>
<dbReference type="eggNOG" id="COG1145">
    <property type="taxonomic scope" value="Bacteria"/>
</dbReference>
<dbReference type="Pfam" id="PF12838">
    <property type="entry name" value="Fer4_7"/>
    <property type="match status" value="2"/>
</dbReference>
<feature type="binding site" evidence="6">
    <location>
        <position position="72"/>
    </location>
    <ligand>
        <name>[4Fe-4S] cluster</name>
        <dbReference type="ChEBI" id="CHEBI:49883"/>
        <label>2</label>
    </ligand>
</feature>
<proteinExistence type="inferred from homology"/>
<feature type="binding site" evidence="6">
    <location>
        <position position="50"/>
    </location>
    <ligand>
        <name>[4Fe-4S] cluster</name>
        <dbReference type="ChEBI" id="CHEBI:49883"/>
        <label>1</label>
    </ligand>
</feature>
<keyword evidence="3 6" id="KW-0677">Repeat</keyword>
<dbReference type="KEGG" id="vcr:VC395_A0636"/>
<dbReference type="eggNOG" id="COG1149">
    <property type="taxonomic scope" value="Bacteria"/>
</dbReference>
<protein>
    <recommendedName>
        <fullName evidence="6">Ferredoxin-type protein NapF</fullName>
    </recommendedName>
</protein>
<dbReference type="InterPro" id="IPR017896">
    <property type="entry name" value="4Fe4S_Fe-S-bd"/>
</dbReference>
<feature type="domain" description="4Fe-4S ferredoxin-type" evidence="7">
    <location>
        <begin position="135"/>
        <end position="164"/>
    </location>
</feature>
<feature type="binding site" evidence="6">
    <location>
        <position position="75"/>
    </location>
    <ligand>
        <name>[4Fe-4S] cluster</name>
        <dbReference type="ChEBI" id="CHEBI:49883"/>
        <label>2</label>
    </ligand>
</feature>
<feature type="binding site" evidence="6">
    <location>
        <position position="82"/>
    </location>
    <ligand>
        <name>[4Fe-4S] cluster</name>
        <dbReference type="ChEBI" id="CHEBI:49883"/>
        <label>2</label>
    </ligand>
</feature>
<comment type="cofactor">
    <cofactor evidence="6">
        <name>[4Fe-4S] cluster</name>
        <dbReference type="ChEBI" id="CHEBI:49883"/>
    </cofactor>
</comment>
<name>A0A0H3AFJ4_VIBC3</name>
<dbReference type="OrthoDB" id="9808559at2"/>
<dbReference type="HAMAP" id="MF_02201">
    <property type="entry name" value="NapF"/>
    <property type="match status" value="1"/>
</dbReference>
<dbReference type="Gene3D" id="3.30.70.20">
    <property type="match status" value="2"/>
</dbReference>
<dbReference type="EMBL" id="CP000626">
    <property type="protein sequence ID" value="ABQ19049.1"/>
    <property type="molecule type" value="Genomic_DNA"/>
</dbReference>
<evidence type="ECO:0000256" key="4">
    <source>
        <dbReference type="ARBA" id="ARBA00023004"/>
    </source>
</evidence>
<dbReference type="AlphaFoldDB" id="A0A0H3AFJ4"/>
<dbReference type="FunFam" id="3.30.70.20:FF:000024">
    <property type="entry name" value="Ferredoxin-type protein NapF"/>
    <property type="match status" value="1"/>
</dbReference>
<keyword evidence="5 6" id="KW-0411">Iron-sulfur</keyword>
<dbReference type="InterPro" id="IPR050157">
    <property type="entry name" value="PSI_iron-sulfur_center"/>
</dbReference>
<reference evidence="8 9" key="1">
    <citation type="submission" date="2007-03" db="EMBL/GenBank/DDBJ databases">
        <authorList>
            <person name="Heidelberg J."/>
        </authorList>
    </citation>
    <scope>NUCLEOTIDE SEQUENCE [LARGE SCALE GENOMIC DNA]</scope>
    <source>
        <strain evidence="9">ATCC 39541 / Classical Ogawa 395 / O395</strain>
    </source>
</reference>
<evidence type="ECO:0000256" key="2">
    <source>
        <dbReference type="ARBA" id="ARBA00022723"/>
    </source>
</evidence>
<evidence type="ECO:0000313" key="9">
    <source>
        <dbReference type="Proteomes" id="UP000000249"/>
    </source>
</evidence>
<evidence type="ECO:0000256" key="3">
    <source>
        <dbReference type="ARBA" id="ARBA00022737"/>
    </source>
</evidence>
<dbReference type="GO" id="GO:0051539">
    <property type="term" value="F:4 iron, 4 sulfur cluster binding"/>
    <property type="evidence" value="ECO:0007669"/>
    <property type="project" value="UniProtKB-UniRule"/>
</dbReference>
<dbReference type="GO" id="GO:0005737">
    <property type="term" value="C:cytoplasm"/>
    <property type="evidence" value="ECO:0007669"/>
    <property type="project" value="UniProtKB-SubCell"/>
</dbReference>
<dbReference type="SUPFAM" id="SSF54862">
    <property type="entry name" value="4Fe-4S ferredoxins"/>
    <property type="match status" value="1"/>
</dbReference>
<sequence length="168" mass="18710">MEKNMVDLSKRRWFTPNRQPNQSQVRLPWLARPDAFTDECTRCGKCVTACETHIIEKGDGGFPTVNFSIDECTFCYQCAQSCPEPLFVAQSEAPWQAKVHITHHCLAQQQVECRSCQDACPEEAIHFALQIGRTASPQVNSEQCSGCGACVSVCPSNAMTVHYTQHIA</sequence>
<feature type="binding site" evidence="6">
    <location>
        <position position="43"/>
    </location>
    <ligand>
        <name>[4Fe-4S] cluster</name>
        <dbReference type="ChEBI" id="CHEBI:49883"/>
        <label>1</label>
    </ligand>
</feature>
<dbReference type="Proteomes" id="UP000000249">
    <property type="component" value="Chromosome 2"/>
</dbReference>
<feature type="binding site" evidence="6">
    <location>
        <position position="40"/>
    </location>
    <ligand>
        <name>[4Fe-4S] cluster</name>
        <dbReference type="ChEBI" id="CHEBI:49883"/>
        <label>1</label>
    </ligand>
</feature>
<dbReference type="InterPro" id="IPR004496">
    <property type="entry name" value="NapF"/>
</dbReference>
<keyword evidence="6" id="KW-0963">Cytoplasm</keyword>
<feature type="binding site" evidence="6">
    <location>
        <position position="154"/>
    </location>
    <ligand>
        <name>[4Fe-4S] cluster</name>
        <dbReference type="ChEBI" id="CHEBI:49883"/>
        <label>3</label>
    </ligand>
</feature>
<evidence type="ECO:0000313" key="8">
    <source>
        <dbReference type="EMBL" id="ABQ19049.1"/>
    </source>
</evidence>
<feature type="binding site" evidence="6">
    <location>
        <position position="147"/>
    </location>
    <ligand>
        <name>[4Fe-4S] cluster</name>
        <dbReference type="ChEBI" id="CHEBI:49883"/>
        <label>3</label>
    </ligand>
</feature>
<feature type="binding site" evidence="6">
    <location>
        <position position="78"/>
    </location>
    <ligand>
        <name>[4Fe-4S] cluster</name>
        <dbReference type="ChEBI" id="CHEBI:49883"/>
        <label>2</label>
    </ligand>
</feature>
<keyword evidence="2 6" id="KW-0479">Metal-binding</keyword>
<evidence type="ECO:0000256" key="6">
    <source>
        <dbReference type="HAMAP-Rule" id="MF_02201"/>
    </source>
</evidence>
<feature type="binding site" evidence="6">
    <location>
        <position position="150"/>
    </location>
    <ligand>
        <name>[4Fe-4S] cluster</name>
        <dbReference type="ChEBI" id="CHEBI:49883"/>
        <label>3</label>
    </ligand>
</feature>
<dbReference type="PROSITE" id="PS51379">
    <property type="entry name" value="4FE4S_FER_2"/>
    <property type="match status" value="3"/>
</dbReference>
<dbReference type="PANTHER" id="PTHR24960:SF79">
    <property type="entry name" value="PHOTOSYSTEM I IRON-SULFUR CENTER"/>
    <property type="match status" value="1"/>
</dbReference>
<feature type="binding site" evidence="6">
    <location>
        <position position="46"/>
    </location>
    <ligand>
        <name>[4Fe-4S] cluster</name>
        <dbReference type="ChEBI" id="CHEBI:49883"/>
        <label>1</label>
    </ligand>
</feature>
<dbReference type="GO" id="GO:0046872">
    <property type="term" value="F:metal ion binding"/>
    <property type="evidence" value="ECO:0007669"/>
    <property type="project" value="UniProtKB-KW"/>
</dbReference>
<dbReference type="PATRIC" id="fig|345073.21.peg.3376"/>
<evidence type="ECO:0000256" key="1">
    <source>
        <dbReference type="ARBA" id="ARBA00022485"/>
    </source>
</evidence>
<comment type="similarity">
    <text evidence="6">Belongs to the NapF family.</text>
</comment>
<organism evidence="8 9">
    <name type="scientific">Vibrio cholerae serotype O1 (strain ATCC 39541 / Classical Ogawa 395 / O395)</name>
    <dbReference type="NCBI Taxonomy" id="345073"/>
    <lineage>
        <taxon>Bacteria</taxon>
        <taxon>Pseudomonadati</taxon>
        <taxon>Pseudomonadota</taxon>
        <taxon>Gammaproteobacteria</taxon>
        <taxon>Vibrionales</taxon>
        <taxon>Vibrionaceae</taxon>
        <taxon>Vibrio</taxon>
    </lineage>
</organism>
<evidence type="ECO:0000256" key="5">
    <source>
        <dbReference type="ARBA" id="ARBA00023014"/>
    </source>
</evidence>
<feature type="domain" description="4Fe-4S ferredoxin-type" evidence="7">
    <location>
        <begin position="61"/>
        <end position="92"/>
    </location>
</feature>
<comment type="subcellular location">
    <subcellularLocation>
        <location evidence="6">Cytoplasm</location>
    </subcellularLocation>
</comment>